<evidence type="ECO:0000313" key="1">
    <source>
        <dbReference type="EMBL" id="EKC70361.1"/>
    </source>
</evidence>
<reference evidence="1" key="1">
    <citation type="journal article" date="2013" name="Environ. Microbiol.">
        <title>Microbiota from the distal guts of lean and obese adolescents exhibit partial functional redundancy besides clear differences in community structure.</title>
        <authorList>
            <person name="Ferrer M."/>
            <person name="Ruiz A."/>
            <person name="Lanza F."/>
            <person name="Haange S.B."/>
            <person name="Oberbach A."/>
            <person name="Till H."/>
            <person name="Bargiela R."/>
            <person name="Campoy C."/>
            <person name="Segura M.T."/>
            <person name="Richter M."/>
            <person name="von Bergen M."/>
            <person name="Seifert J."/>
            <person name="Suarez A."/>
        </authorList>
    </citation>
    <scope>NUCLEOTIDE SEQUENCE</scope>
</reference>
<proteinExistence type="predicted"/>
<organism evidence="1">
    <name type="scientific">human gut metagenome</name>
    <dbReference type="NCBI Taxonomy" id="408170"/>
    <lineage>
        <taxon>unclassified sequences</taxon>
        <taxon>metagenomes</taxon>
        <taxon>organismal metagenomes</taxon>
    </lineage>
</organism>
<sequence>MTDSEAQNVIEKLESMNLKEAYAYLEQEYDCTGQGIYTRTVRIIRERQKKSTHI</sequence>
<dbReference type="EMBL" id="AJWZ01002659">
    <property type="protein sequence ID" value="EKC70361.1"/>
    <property type="molecule type" value="Genomic_DNA"/>
</dbReference>
<accession>K1UFS8</accession>
<name>K1UFS8_9ZZZZ</name>
<gene>
    <name evidence="1" type="ORF">OBE_03931</name>
</gene>
<protein>
    <submittedName>
        <fullName evidence="1">Uncharacterized protein</fullName>
    </submittedName>
</protein>
<dbReference type="AlphaFoldDB" id="K1UFS8"/>
<comment type="caution">
    <text evidence="1">The sequence shown here is derived from an EMBL/GenBank/DDBJ whole genome shotgun (WGS) entry which is preliminary data.</text>
</comment>